<dbReference type="Pfam" id="PF00725">
    <property type="entry name" value="3HCDH"/>
    <property type="match status" value="1"/>
</dbReference>
<name>A0AAT9LF55_9FIRM</name>
<dbReference type="GO" id="GO:0006631">
    <property type="term" value="P:fatty acid metabolic process"/>
    <property type="evidence" value="ECO:0007669"/>
    <property type="project" value="InterPro"/>
</dbReference>
<feature type="binding site" evidence="5">
    <location>
        <position position="273"/>
    </location>
    <ligand>
        <name>NAD(+)</name>
        <dbReference type="ChEBI" id="CHEBI:57540"/>
    </ligand>
</feature>
<protein>
    <submittedName>
        <fullName evidence="9">3-hydroxybutyryl-CoA dehydrogenase</fullName>
    </submittedName>
</protein>
<dbReference type="PANTHER" id="PTHR48075:SF5">
    <property type="entry name" value="3-HYDROXYBUTYRYL-COA DEHYDROGENASE"/>
    <property type="match status" value="1"/>
</dbReference>
<feature type="binding site" evidence="5">
    <location>
        <position position="32"/>
    </location>
    <ligand>
        <name>NAD(+)</name>
        <dbReference type="ChEBI" id="CHEBI:57540"/>
    </ligand>
</feature>
<sequence>MATKLGIIGAGTMGRGIAEVGLLHGFFVTILDATAELSERGYGEIERSLRRGVEKGRVVPEKVGEMLARLRHGADYDLLKEADVVIEAVYEDLEVKKEVLSKVSRVVSPRALIGSNTSSLSITKMSEAVEYPERFLGIHFFNPVPVMRLVEVIRGERTSDDTVEKALTFARELGKTPIAVKESPGFVVNRLLCPMMNEAAFLVMERVASPEDIDTAMKLGANHPIGPLALADLVGIDVLYAIMNTLYLELDDPKYRPCPLLKEMIDRGHLGRKTGQGFFLYGENPKS</sequence>
<dbReference type="SUPFAM" id="SSF48179">
    <property type="entry name" value="6-phosphogluconate dehydrogenase C-terminal domain-like"/>
    <property type="match status" value="1"/>
</dbReference>
<dbReference type="EMBL" id="CP062796">
    <property type="protein sequence ID" value="QUL99664.1"/>
    <property type="molecule type" value="Genomic_DNA"/>
</dbReference>
<feature type="domain" description="3-hydroxyacyl-CoA dehydrogenase NAD binding" evidence="8">
    <location>
        <begin position="4"/>
        <end position="182"/>
    </location>
</feature>
<keyword evidence="3" id="KW-0560">Oxidoreductase</keyword>
<evidence type="ECO:0000256" key="3">
    <source>
        <dbReference type="ARBA" id="ARBA00023002"/>
    </source>
</evidence>
<dbReference type="Pfam" id="PF02737">
    <property type="entry name" value="3HCDH_N"/>
    <property type="match status" value="1"/>
</dbReference>
<evidence type="ECO:0000313" key="9">
    <source>
        <dbReference type="EMBL" id="QUL99664.1"/>
    </source>
</evidence>
<gene>
    <name evidence="9" type="ORF">IMF26_08475</name>
</gene>
<evidence type="ECO:0000256" key="6">
    <source>
        <dbReference type="PIRSR" id="PIRSR000105-3"/>
    </source>
</evidence>
<dbReference type="InterPro" id="IPR022694">
    <property type="entry name" value="3-OHacyl-CoA_DH"/>
</dbReference>
<dbReference type="GO" id="GO:0070403">
    <property type="term" value="F:NAD+ binding"/>
    <property type="evidence" value="ECO:0007669"/>
    <property type="project" value="InterPro"/>
</dbReference>
<feature type="binding site" evidence="5">
    <location>
        <begin position="9"/>
        <end position="14"/>
    </location>
    <ligand>
        <name>NAD(+)</name>
        <dbReference type="ChEBI" id="CHEBI:57540"/>
    </ligand>
</feature>
<dbReference type="InterPro" id="IPR006180">
    <property type="entry name" value="3-OHacyl-CoA_DH_CS"/>
</dbReference>
<comment type="pathway">
    <text evidence="1">Lipid metabolism; butanoate metabolism.</text>
</comment>
<comment type="similarity">
    <text evidence="2">Belongs to the 3-hydroxyacyl-CoA dehydrogenase family.</text>
</comment>
<accession>A0AAT9LF55</accession>
<feature type="binding site" evidence="5">
    <location>
        <position position="96"/>
    </location>
    <ligand>
        <name>NAD(+)</name>
        <dbReference type="ChEBI" id="CHEBI:57540"/>
    </ligand>
</feature>
<feature type="binding site" evidence="6">
    <location>
        <position position="55"/>
    </location>
    <ligand>
        <name>CoA</name>
        <dbReference type="ChEBI" id="CHEBI:57287"/>
    </ligand>
</feature>
<dbReference type="Gene3D" id="1.10.1040.10">
    <property type="entry name" value="N-(1-d-carboxylethyl)-l-norvaline Dehydrogenase, domain 2"/>
    <property type="match status" value="1"/>
</dbReference>
<dbReference type="Gene3D" id="3.40.50.720">
    <property type="entry name" value="NAD(P)-binding Rossmann-like Domain"/>
    <property type="match status" value="1"/>
</dbReference>
<evidence type="ECO:0000256" key="4">
    <source>
        <dbReference type="PIRSR" id="PIRSR000105-1"/>
    </source>
</evidence>
<reference evidence="9" key="1">
    <citation type="submission" date="2020-10" db="EMBL/GenBank/DDBJ databases">
        <authorList>
            <person name="Kadnikov V."/>
            <person name="Beletsky A.V."/>
            <person name="Mardanov A.V."/>
            <person name="Karnachuk O.V."/>
            <person name="Ravin N.V."/>
        </authorList>
    </citation>
    <scope>NUCLEOTIDE SEQUENCE</scope>
    <source>
        <strain evidence="9">Bu02</strain>
    </source>
</reference>
<evidence type="ECO:0000259" key="7">
    <source>
        <dbReference type="Pfam" id="PF00725"/>
    </source>
</evidence>
<organism evidence="9">
    <name type="scientific">Candidatus Fermentithermobacillus carboniphilus</name>
    <dbReference type="NCBI Taxonomy" id="3085328"/>
    <lineage>
        <taxon>Bacteria</taxon>
        <taxon>Bacillati</taxon>
        <taxon>Bacillota</taxon>
        <taxon>Candidatus Fermentithermobacillia</taxon>
        <taxon>Candidatus Fermentithermobacillales</taxon>
        <taxon>Candidatus Fermentithermobacillaceae</taxon>
        <taxon>Candidatus Fermentithermobacillus</taxon>
    </lineage>
</organism>
<dbReference type="FunFam" id="3.40.50.720:FF:000009">
    <property type="entry name" value="Fatty oxidation complex, alpha subunit"/>
    <property type="match status" value="1"/>
</dbReference>
<dbReference type="SUPFAM" id="SSF51735">
    <property type="entry name" value="NAD(P)-binding Rossmann-fold domains"/>
    <property type="match status" value="1"/>
</dbReference>
<evidence type="ECO:0000256" key="1">
    <source>
        <dbReference type="ARBA" id="ARBA00005086"/>
    </source>
</evidence>
<reference evidence="9" key="2">
    <citation type="journal article" date="2023" name="Biology">
        <title>Prokaryotic Life Associated with Coal-Fire Gas Vents Revealed by Metagenomics.</title>
        <authorList>
            <person name="Kadnikov V.V."/>
            <person name="Mardanov A.V."/>
            <person name="Beletsky A.V."/>
            <person name="Karnachuk O.V."/>
            <person name="Ravin N.V."/>
        </authorList>
    </citation>
    <scope>NUCLEOTIDE SEQUENCE</scope>
    <source>
        <strain evidence="9">Bu02</strain>
    </source>
</reference>
<dbReference type="InterPro" id="IPR036291">
    <property type="entry name" value="NAD(P)-bd_dom_sf"/>
</dbReference>
<dbReference type="InterPro" id="IPR013328">
    <property type="entry name" value="6PGD_dom2"/>
</dbReference>
<dbReference type="InterPro" id="IPR006176">
    <property type="entry name" value="3-OHacyl-CoA_DH_NAD-bd"/>
</dbReference>
<feature type="binding site" evidence="5">
    <location>
        <position position="91"/>
    </location>
    <ligand>
        <name>NAD(+)</name>
        <dbReference type="ChEBI" id="CHEBI:57540"/>
    </ligand>
</feature>
<feature type="binding site" evidence="6">
    <location>
        <position position="48"/>
    </location>
    <ligand>
        <name>CoA</name>
        <dbReference type="ChEBI" id="CHEBI:57287"/>
    </ligand>
</feature>
<dbReference type="InterPro" id="IPR006108">
    <property type="entry name" value="3HC_DH_C"/>
</dbReference>
<feature type="site" description="Important for catalytic activity" evidence="4">
    <location>
        <position position="139"/>
    </location>
</feature>
<feature type="domain" description="3-hydroxyacyl-CoA dehydrogenase C-terminal" evidence="7">
    <location>
        <begin position="185"/>
        <end position="281"/>
    </location>
</feature>
<dbReference type="AlphaFoldDB" id="A0AAT9LF55"/>
<evidence type="ECO:0000259" key="8">
    <source>
        <dbReference type="Pfam" id="PF02737"/>
    </source>
</evidence>
<feature type="binding site" evidence="5">
    <location>
        <position position="118"/>
    </location>
    <ligand>
        <name>NAD(+)</name>
        <dbReference type="ChEBI" id="CHEBI:57540"/>
    </ligand>
</feature>
<dbReference type="KEGG" id="fcz:IMF26_08475"/>
<dbReference type="InterPro" id="IPR008927">
    <property type="entry name" value="6-PGluconate_DH-like_C_sf"/>
</dbReference>
<dbReference type="GO" id="GO:0016616">
    <property type="term" value="F:oxidoreductase activity, acting on the CH-OH group of donors, NAD or NADP as acceptor"/>
    <property type="evidence" value="ECO:0007669"/>
    <property type="project" value="InterPro"/>
</dbReference>
<proteinExistence type="inferred from homology"/>
<evidence type="ECO:0000256" key="2">
    <source>
        <dbReference type="ARBA" id="ARBA00009463"/>
    </source>
</evidence>
<dbReference type="PROSITE" id="PS00067">
    <property type="entry name" value="3HCDH"/>
    <property type="match status" value="1"/>
</dbReference>
<evidence type="ECO:0000256" key="5">
    <source>
        <dbReference type="PIRSR" id="PIRSR000105-2"/>
    </source>
</evidence>
<dbReference type="PIRSF" id="PIRSF000105">
    <property type="entry name" value="HCDH"/>
    <property type="match status" value="1"/>
</dbReference>
<keyword evidence="5" id="KW-0520">NAD</keyword>
<feature type="binding site" evidence="6">
    <location>
        <position position="118"/>
    </location>
    <ligand>
        <name>CoA</name>
        <dbReference type="ChEBI" id="CHEBI:57287"/>
    </ligand>
</feature>
<dbReference type="PANTHER" id="PTHR48075">
    <property type="entry name" value="3-HYDROXYACYL-COA DEHYDROGENASE FAMILY PROTEIN"/>
    <property type="match status" value="1"/>
</dbReference>
<feature type="binding site" evidence="5">
    <location>
        <position position="142"/>
    </location>
    <ligand>
        <name>NAD(+)</name>
        <dbReference type="ChEBI" id="CHEBI:57540"/>
    </ligand>
</feature>